<dbReference type="InterPro" id="IPR011010">
    <property type="entry name" value="DNA_brk_join_enz"/>
</dbReference>
<dbReference type="InterPro" id="IPR013762">
    <property type="entry name" value="Integrase-like_cat_sf"/>
</dbReference>
<keyword evidence="1" id="KW-0233">DNA recombination</keyword>
<accession>A0A1T4SU15</accession>
<dbReference type="GO" id="GO:0006310">
    <property type="term" value="P:DNA recombination"/>
    <property type="evidence" value="ECO:0007669"/>
    <property type="project" value="UniProtKB-KW"/>
</dbReference>
<evidence type="ECO:0008006" key="5">
    <source>
        <dbReference type="Google" id="ProtNLM"/>
    </source>
</evidence>
<name>A0A1T4SU15_9HYPH</name>
<dbReference type="SUPFAM" id="SSF56349">
    <property type="entry name" value="DNA breaking-rejoining enzymes"/>
    <property type="match status" value="1"/>
</dbReference>
<dbReference type="RefSeq" id="WP_078709681.1">
    <property type="nucleotide sequence ID" value="NZ_FUXL01000014.1"/>
</dbReference>
<dbReference type="OrthoDB" id="7615137at2"/>
<dbReference type="Gene3D" id="1.10.443.10">
    <property type="entry name" value="Intergrase catalytic core"/>
    <property type="match status" value="1"/>
</dbReference>
<feature type="region of interest" description="Disordered" evidence="2">
    <location>
        <begin position="510"/>
        <end position="565"/>
    </location>
</feature>
<gene>
    <name evidence="3" type="ORF">SAMN05428963_11457</name>
</gene>
<dbReference type="AlphaFoldDB" id="A0A1T4SU15"/>
<feature type="compositionally biased region" description="Basic and acidic residues" evidence="2">
    <location>
        <begin position="531"/>
        <end position="553"/>
    </location>
</feature>
<evidence type="ECO:0000256" key="1">
    <source>
        <dbReference type="ARBA" id="ARBA00023172"/>
    </source>
</evidence>
<protein>
    <recommendedName>
        <fullName evidence="5">Phage integrase family protein</fullName>
    </recommendedName>
</protein>
<dbReference type="GO" id="GO:0003677">
    <property type="term" value="F:DNA binding"/>
    <property type="evidence" value="ECO:0007669"/>
    <property type="project" value="InterPro"/>
</dbReference>
<dbReference type="Proteomes" id="UP000190135">
    <property type="component" value="Unassembled WGS sequence"/>
</dbReference>
<keyword evidence="4" id="KW-1185">Reference proteome</keyword>
<dbReference type="GO" id="GO:0015074">
    <property type="term" value="P:DNA integration"/>
    <property type="evidence" value="ECO:0007669"/>
    <property type="project" value="InterPro"/>
</dbReference>
<evidence type="ECO:0000313" key="4">
    <source>
        <dbReference type="Proteomes" id="UP000190135"/>
    </source>
</evidence>
<sequence length="581" mass="64897">MPTEKVRLGPAAQKRALAEADGRHASSQALSLTDPGRVGLSIRVSGHSAGWFLKWSGTFKRLAPVGHPDTKSEQRKPGVLYTVTDADALAGEIRERMKEGLEVDVYLKARLSGQSAATAAAKGASFAAERDGAWRWPTLVDRYIAEHVAQPKVKANGRLKPASAKTIKDTELILRHPEVTTRFGKMLVRDIQKVDMEGLRDAWWAAGHKARQRKLVIYTKAAFKWTKKHHAAAHLDDIAPWWLELTHHTYATEATLAEMDGQPPIPPLTAAQVATLLDIAERHRIKPDRKIRLETSEIALAALWWVALTAQRTHAAYNVITDRIEDRTDTDGWYEVSWLPSAMKSGRPFALPIPEEVFERTLARALLDPHRRPDSLWVFPSSRTKLRDKDGHADKPIGDTILNSLLNRLRGKDGDRTDLLAAAGLPHFTLHDLRKAMTSHLATHTGLPAATASAILDHAPTELDPAAREAQVTRDHYNKSQRLNLKYRGLQAWADAVLGEYEKIVERRRKQGLGRRLRHPPQLPMQAPPRRQAERAQAELERRMAQAAEEAKRNRPPVMLDLGKLTEAAPIEEGFVEEAEG</sequence>
<feature type="compositionally biased region" description="Basic residues" evidence="2">
    <location>
        <begin position="510"/>
        <end position="519"/>
    </location>
</feature>
<reference evidence="3 4" key="1">
    <citation type="submission" date="2017-02" db="EMBL/GenBank/DDBJ databases">
        <authorList>
            <person name="Peterson S.W."/>
        </authorList>
    </citation>
    <scope>NUCLEOTIDE SEQUENCE [LARGE SCALE GENOMIC DNA]</scope>
    <source>
        <strain evidence="3 4">USBA 369</strain>
    </source>
</reference>
<proteinExistence type="predicted"/>
<organism evidence="3 4">
    <name type="scientific">Consotaella salsifontis</name>
    <dbReference type="NCBI Taxonomy" id="1365950"/>
    <lineage>
        <taxon>Bacteria</taxon>
        <taxon>Pseudomonadati</taxon>
        <taxon>Pseudomonadota</taxon>
        <taxon>Alphaproteobacteria</taxon>
        <taxon>Hyphomicrobiales</taxon>
        <taxon>Aurantimonadaceae</taxon>
        <taxon>Consotaella</taxon>
    </lineage>
</organism>
<evidence type="ECO:0000313" key="3">
    <source>
        <dbReference type="EMBL" id="SKA31780.1"/>
    </source>
</evidence>
<evidence type="ECO:0000256" key="2">
    <source>
        <dbReference type="SAM" id="MobiDB-lite"/>
    </source>
</evidence>
<dbReference type="EMBL" id="FUXL01000014">
    <property type="protein sequence ID" value="SKA31780.1"/>
    <property type="molecule type" value="Genomic_DNA"/>
</dbReference>